<feature type="domain" description="Neurotransmitter-gated ion-channel ligand-binding" evidence="6">
    <location>
        <begin position="41"/>
        <end position="235"/>
    </location>
</feature>
<keyword evidence="9" id="KW-1185">Reference proteome</keyword>
<feature type="transmembrane region" description="Helical" evidence="5">
    <location>
        <begin position="268"/>
        <end position="286"/>
    </location>
</feature>
<dbReference type="InterPro" id="IPR018000">
    <property type="entry name" value="Neurotransmitter_ion_chnl_CS"/>
</dbReference>
<dbReference type="InterPro" id="IPR006029">
    <property type="entry name" value="Neurotrans-gated_channel_TM"/>
</dbReference>
<evidence type="ECO:0000256" key="4">
    <source>
        <dbReference type="ARBA" id="ARBA00023136"/>
    </source>
</evidence>
<dbReference type="GO" id="GO:0005230">
    <property type="term" value="F:extracellular ligand-gated monoatomic ion channel activity"/>
    <property type="evidence" value="ECO:0007669"/>
    <property type="project" value="InterPro"/>
</dbReference>
<dbReference type="Proteomes" id="UP000683360">
    <property type="component" value="Unassembled WGS sequence"/>
</dbReference>
<dbReference type="Gene3D" id="2.70.170.10">
    <property type="entry name" value="Neurotransmitter-gated ion-channel ligand-binding domain"/>
    <property type="match status" value="1"/>
</dbReference>
<keyword evidence="5" id="KW-0406">Ion transport</keyword>
<dbReference type="CDD" id="cd19051">
    <property type="entry name" value="LGIC_TM_cation"/>
    <property type="match status" value="1"/>
</dbReference>
<protein>
    <submittedName>
        <fullName evidence="8">CHRNA3</fullName>
    </submittedName>
</protein>
<comment type="subcellular location">
    <subcellularLocation>
        <location evidence="1">Membrane</location>
        <topology evidence="1">Multi-pass membrane protein</topology>
    </subcellularLocation>
</comment>
<evidence type="ECO:0000259" key="7">
    <source>
        <dbReference type="Pfam" id="PF02932"/>
    </source>
</evidence>
<dbReference type="GO" id="GO:0016020">
    <property type="term" value="C:membrane"/>
    <property type="evidence" value="ECO:0007669"/>
    <property type="project" value="UniProtKB-SubCell"/>
</dbReference>
<comment type="caution">
    <text evidence="8">The sequence shown here is derived from an EMBL/GenBank/DDBJ whole genome shotgun (WGS) entry which is preliminary data.</text>
</comment>
<feature type="transmembrane region" description="Helical" evidence="5">
    <location>
        <begin position="298"/>
        <end position="324"/>
    </location>
</feature>
<evidence type="ECO:0000259" key="6">
    <source>
        <dbReference type="Pfam" id="PF02931"/>
    </source>
</evidence>
<keyword evidence="3 5" id="KW-1133">Transmembrane helix</keyword>
<dbReference type="GO" id="GO:0004888">
    <property type="term" value="F:transmembrane signaling receptor activity"/>
    <property type="evidence" value="ECO:0007669"/>
    <property type="project" value="InterPro"/>
</dbReference>
<dbReference type="SUPFAM" id="SSF63712">
    <property type="entry name" value="Nicotinic receptor ligand binding domain-like"/>
    <property type="match status" value="1"/>
</dbReference>
<dbReference type="InterPro" id="IPR036719">
    <property type="entry name" value="Neuro-gated_channel_TM_sf"/>
</dbReference>
<keyword evidence="5" id="KW-0732">Signal</keyword>
<keyword evidence="5" id="KW-0813">Transport</keyword>
<evidence type="ECO:0000256" key="1">
    <source>
        <dbReference type="ARBA" id="ARBA00004141"/>
    </source>
</evidence>
<sequence length="425" mass="48099">MTSYALLWTKKGILFFLFFIDLLKLSTSYSVSDANNIHDLLFNQSGYKTLVLPDFPVNVSVEYNLLTVNSLDLKSQTLSTSGWFTVVWNDSRLAWTKSSYGNIEYIYATEDIVWHPSLIVQNSISELSSLGDDTTVRIQDNGEVRWELPAVLSTSCDMDVTYFPYDSQSCDIEVASWGFHTEAVQLIFLKTNLNLQDYRTNGEFDLVATSQHSSELLEDGLAYSELLFRIVFERLPGHYIMSVIFPVIVTAVLTSVTFILPVESGEKVGYILTVLLALAVLLTLFADNMPTTSKHTSVLVVFLTVTLGFACVAIIVTILIIRLYHEPDHYIAPNWVHSLVRTFRKSRCGPKSINHLDKSTVTENKPSTDMSKWNEKDSNLDNIKLNTSYSNKELAEFLDNFFFVFFTVLYILVTLCFTITLSVAE</sequence>
<dbReference type="CDD" id="cd18989">
    <property type="entry name" value="LGIC_ECD_cation"/>
    <property type="match status" value="1"/>
</dbReference>
<dbReference type="Pfam" id="PF02931">
    <property type="entry name" value="Neur_chan_LBD"/>
    <property type="match status" value="1"/>
</dbReference>
<dbReference type="FunFam" id="2.70.170.10:FF:000028">
    <property type="entry name" value="AcetylCholine Receptor"/>
    <property type="match status" value="1"/>
</dbReference>
<organism evidence="8 9">
    <name type="scientific">Mytilus edulis</name>
    <name type="common">Blue mussel</name>
    <dbReference type="NCBI Taxonomy" id="6550"/>
    <lineage>
        <taxon>Eukaryota</taxon>
        <taxon>Metazoa</taxon>
        <taxon>Spiralia</taxon>
        <taxon>Lophotrochozoa</taxon>
        <taxon>Mollusca</taxon>
        <taxon>Bivalvia</taxon>
        <taxon>Autobranchia</taxon>
        <taxon>Pteriomorphia</taxon>
        <taxon>Mytilida</taxon>
        <taxon>Mytiloidea</taxon>
        <taxon>Mytilidae</taxon>
        <taxon>Mytilinae</taxon>
        <taxon>Mytilus</taxon>
    </lineage>
</organism>
<feature type="domain" description="Neurotransmitter-gated ion-channel transmembrane" evidence="7">
    <location>
        <begin position="243"/>
        <end position="358"/>
    </location>
</feature>
<feature type="chain" id="PRO_5035964969" evidence="5">
    <location>
        <begin position="29"/>
        <end position="425"/>
    </location>
</feature>
<keyword evidence="2 5" id="KW-0812">Transmembrane</keyword>
<gene>
    <name evidence="8" type="ORF">MEDL_36850</name>
</gene>
<dbReference type="InterPro" id="IPR006201">
    <property type="entry name" value="Neur_channel"/>
</dbReference>
<dbReference type="SUPFAM" id="SSF90112">
    <property type="entry name" value="Neurotransmitter-gated ion-channel transmembrane pore"/>
    <property type="match status" value="1"/>
</dbReference>
<feature type="signal peptide" evidence="5">
    <location>
        <begin position="1"/>
        <end position="28"/>
    </location>
</feature>
<dbReference type="InterPro" id="IPR006202">
    <property type="entry name" value="Neur_chan_lig-bd"/>
</dbReference>
<reference evidence="8" key="1">
    <citation type="submission" date="2021-03" db="EMBL/GenBank/DDBJ databases">
        <authorList>
            <person name="Bekaert M."/>
        </authorList>
    </citation>
    <scope>NUCLEOTIDE SEQUENCE</scope>
</reference>
<comment type="similarity">
    <text evidence="5">Belongs to the ligand-gated ion channel (TC 1.A.9) family.</text>
</comment>
<feature type="transmembrane region" description="Helical" evidence="5">
    <location>
        <begin position="239"/>
        <end position="262"/>
    </location>
</feature>
<dbReference type="PRINTS" id="PR00252">
    <property type="entry name" value="NRIONCHANNEL"/>
</dbReference>
<keyword evidence="5" id="KW-0407">Ion channel</keyword>
<proteinExistence type="inferred from homology"/>
<evidence type="ECO:0000313" key="8">
    <source>
        <dbReference type="EMBL" id="CAG2223636.1"/>
    </source>
</evidence>
<evidence type="ECO:0000256" key="3">
    <source>
        <dbReference type="ARBA" id="ARBA00022989"/>
    </source>
</evidence>
<dbReference type="Gene3D" id="1.20.58.390">
    <property type="entry name" value="Neurotransmitter-gated ion-channel transmembrane domain"/>
    <property type="match status" value="1"/>
</dbReference>
<name>A0A8S3SVJ7_MYTED</name>
<evidence type="ECO:0000256" key="5">
    <source>
        <dbReference type="RuleBase" id="RU000687"/>
    </source>
</evidence>
<dbReference type="InterPro" id="IPR038050">
    <property type="entry name" value="Neuro_actylchol_rec"/>
</dbReference>
<dbReference type="PROSITE" id="PS00236">
    <property type="entry name" value="NEUROTR_ION_CHANNEL"/>
    <property type="match status" value="1"/>
</dbReference>
<dbReference type="EMBL" id="CAJPWZ010001791">
    <property type="protein sequence ID" value="CAG2223636.1"/>
    <property type="molecule type" value="Genomic_DNA"/>
</dbReference>
<dbReference type="AlphaFoldDB" id="A0A8S3SVJ7"/>
<evidence type="ECO:0000256" key="2">
    <source>
        <dbReference type="ARBA" id="ARBA00022692"/>
    </source>
</evidence>
<dbReference type="PANTHER" id="PTHR18945">
    <property type="entry name" value="NEUROTRANSMITTER GATED ION CHANNEL"/>
    <property type="match status" value="1"/>
</dbReference>
<keyword evidence="4 5" id="KW-0472">Membrane</keyword>
<dbReference type="OrthoDB" id="6099057at2759"/>
<accession>A0A8S3SVJ7</accession>
<dbReference type="InterPro" id="IPR036734">
    <property type="entry name" value="Neur_chan_lig-bd_sf"/>
</dbReference>
<dbReference type="Pfam" id="PF02932">
    <property type="entry name" value="Neur_chan_memb"/>
    <property type="match status" value="1"/>
</dbReference>
<feature type="transmembrane region" description="Helical" evidence="5">
    <location>
        <begin position="401"/>
        <end position="424"/>
    </location>
</feature>
<evidence type="ECO:0000313" key="9">
    <source>
        <dbReference type="Proteomes" id="UP000683360"/>
    </source>
</evidence>